<gene>
    <name evidence="2" type="ORF">ACFOZ7_15340</name>
</gene>
<keyword evidence="1" id="KW-0472">Membrane</keyword>
<dbReference type="AlphaFoldDB" id="A0ABD5P1V0"/>
<dbReference type="RefSeq" id="WP_246976901.1">
    <property type="nucleotide sequence ID" value="NZ_CP095399.1"/>
</dbReference>
<name>A0ABD5P1V0_9EURY</name>
<evidence type="ECO:0000256" key="1">
    <source>
        <dbReference type="SAM" id="Phobius"/>
    </source>
</evidence>
<keyword evidence="1" id="KW-0812">Transmembrane</keyword>
<proteinExistence type="predicted"/>
<keyword evidence="1" id="KW-1133">Transmembrane helix</keyword>
<comment type="caution">
    <text evidence="2">The sequence shown here is derived from an EMBL/GenBank/DDBJ whole genome shotgun (WGS) entry which is preliminary data.</text>
</comment>
<evidence type="ECO:0000313" key="3">
    <source>
        <dbReference type="Proteomes" id="UP001595821"/>
    </source>
</evidence>
<organism evidence="2 3">
    <name type="scientific">Natribaculum luteum</name>
    <dbReference type="NCBI Taxonomy" id="1586232"/>
    <lineage>
        <taxon>Archaea</taxon>
        <taxon>Methanobacteriati</taxon>
        <taxon>Methanobacteriota</taxon>
        <taxon>Stenosarchaea group</taxon>
        <taxon>Halobacteria</taxon>
        <taxon>Halobacteriales</taxon>
        <taxon>Natrialbaceae</taxon>
        <taxon>Natribaculum</taxon>
    </lineage>
</organism>
<dbReference type="Proteomes" id="UP001595821">
    <property type="component" value="Unassembled WGS sequence"/>
</dbReference>
<sequence>MNSNTRLGWLIAYIIVAVSLIGGMIAVNTGSITVQRPISVTTTLLSALLTATVILLTQQQVELSRRQVEMEKRLMQFETEPSIEVVDRWFEDDDVYLKLANYGHGVAQDLKLNCILECPETDWFQPEASQTPLRRYDSTEKRVLEDTSARPQEEPVTFVAKNITTARVPKGETEPITEEFQTCFRSLISNGGGSVTVEYRITGNANVIDDFDIDRAAGDSMTVELTDLPDSPTAESVYRYQLN</sequence>
<feature type="transmembrane region" description="Helical" evidence="1">
    <location>
        <begin position="38"/>
        <end position="57"/>
    </location>
</feature>
<protein>
    <submittedName>
        <fullName evidence="2">Uncharacterized protein</fullName>
    </submittedName>
</protein>
<reference evidence="2 3" key="1">
    <citation type="journal article" date="2014" name="Int. J. Syst. Evol. Microbiol.">
        <title>Complete genome sequence of Corynebacterium casei LMG S-19264T (=DSM 44701T), isolated from a smear-ripened cheese.</title>
        <authorList>
            <consortium name="US DOE Joint Genome Institute (JGI-PGF)"/>
            <person name="Walter F."/>
            <person name="Albersmeier A."/>
            <person name="Kalinowski J."/>
            <person name="Ruckert C."/>
        </authorList>
    </citation>
    <scope>NUCLEOTIDE SEQUENCE [LARGE SCALE GENOMIC DNA]</scope>
    <source>
        <strain evidence="2 3">IBRC-M 10912</strain>
    </source>
</reference>
<dbReference type="EMBL" id="JBHSDJ010000119">
    <property type="protein sequence ID" value="MFC4248288.1"/>
    <property type="molecule type" value="Genomic_DNA"/>
</dbReference>
<accession>A0ABD5P1V0</accession>
<dbReference type="GeneID" id="71856586"/>
<evidence type="ECO:0000313" key="2">
    <source>
        <dbReference type="EMBL" id="MFC4248288.1"/>
    </source>
</evidence>
<feature type="transmembrane region" description="Helical" evidence="1">
    <location>
        <begin position="7"/>
        <end position="26"/>
    </location>
</feature>